<sequence length="159" mass="18027">MRNGLLIACCLLLIALAFSETAKALTPSTYIAVVAFDLKKGQADFDDVSKAKLLRLVDHLEEMADPVLIVITMGDEVASDENRAFQLALARVRAKTVRKLYEENLSHTPLMELYPQEIKTEQILKKNFSVAVVLRGFCKLDYKTCQKYWPDLKQGEFEK</sequence>
<keyword evidence="1" id="KW-0732">Signal</keyword>
<evidence type="ECO:0000313" key="2">
    <source>
        <dbReference type="EMBL" id="MCT7311116.1"/>
    </source>
</evidence>
<evidence type="ECO:0008006" key="4">
    <source>
        <dbReference type="Google" id="ProtNLM"/>
    </source>
</evidence>
<comment type="caution">
    <text evidence="2">The sequence shown here is derived from an EMBL/GenBank/DDBJ whole genome shotgun (WGS) entry which is preliminary data.</text>
</comment>
<reference evidence="2 3" key="1">
    <citation type="journal article" date="2023" name="Front. Microbiol.">
        <title>Ralstonia chuxiongensis sp. nov., Ralstonia mojiangensis sp. nov., and Ralstonia soli sp. nov., isolated from tobacco fields, are three novel species in the family Burkholderiaceae.</title>
        <authorList>
            <person name="Lu C.H."/>
            <person name="Zhang Y.Y."/>
            <person name="Jiang N."/>
            <person name="Chen W."/>
            <person name="Shao X."/>
            <person name="Zhao Z.M."/>
            <person name="Lu W.L."/>
            <person name="Hu X."/>
            <person name="Xi Y.X."/>
            <person name="Zou S.Y."/>
            <person name="Wei Q.J."/>
            <person name="Lin Z.L."/>
            <person name="Gong L."/>
            <person name="Gai X.T."/>
            <person name="Zhang L.Q."/>
            <person name="Li J.Y."/>
            <person name="Jin Y."/>
            <person name="Xia Z.Y."/>
        </authorList>
    </citation>
    <scope>NUCLEOTIDE SEQUENCE [LARGE SCALE GENOMIC DNA]</scope>
    <source>
        <strain evidence="2 3">22TCJT01-1</strain>
    </source>
</reference>
<evidence type="ECO:0000313" key="3">
    <source>
        <dbReference type="Proteomes" id="UP001164420"/>
    </source>
</evidence>
<feature type="signal peptide" evidence="1">
    <location>
        <begin position="1"/>
        <end position="24"/>
    </location>
</feature>
<name>A0ABT2L726_9RALS</name>
<accession>A0ABT2L726</accession>
<proteinExistence type="predicted"/>
<keyword evidence="3" id="KW-1185">Reference proteome</keyword>
<protein>
    <recommendedName>
        <fullName evidence="4">OmpA-like domain-containing protein</fullName>
    </recommendedName>
</protein>
<dbReference type="RefSeq" id="WP_260780579.1">
    <property type="nucleotide sequence ID" value="NZ_JAOCQI010000001.1"/>
</dbReference>
<evidence type="ECO:0000256" key="1">
    <source>
        <dbReference type="SAM" id="SignalP"/>
    </source>
</evidence>
<dbReference type="EMBL" id="JAOCQI010000001">
    <property type="protein sequence ID" value="MCT7311116.1"/>
    <property type="molecule type" value="Genomic_DNA"/>
</dbReference>
<feature type="chain" id="PRO_5045131346" description="OmpA-like domain-containing protein" evidence="1">
    <location>
        <begin position="25"/>
        <end position="159"/>
    </location>
</feature>
<gene>
    <name evidence="2" type="ORF">N5J06_09185</name>
</gene>
<organism evidence="2 3">
    <name type="scientific">Ralstonia mojiangensis</name>
    <dbReference type="NCBI Taxonomy" id="2953895"/>
    <lineage>
        <taxon>Bacteria</taxon>
        <taxon>Pseudomonadati</taxon>
        <taxon>Pseudomonadota</taxon>
        <taxon>Betaproteobacteria</taxon>
        <taxon>Burkholderiales</taxon>
        <taxon>Burkholderiaceae</taxon>
        <taxon>Ralstonia</taxon>
    </lineage>
</organism>
<dbReference type="Proteomes" id="UP001164420">
    <property type="component" value="Unassembled WGS sequence"/>
</dbReference>